<dbReference type="PANTHER" id="PTHR46796">
    <property type="entry name" value="HTH-TYPE TRANSCRIPTIONAL ACTIVATOR RHAS-RELATED"/>
    <property type="match status" value="1"/>
</dbReference>
<dbReference type="InterPro" id="IPR014710">
    <property type="entry name" value="RmlC-like_jellyroll"/>
</dbReference>
<reference evidence="7 8" key="1">
    <citation type="submission" date="2017-03" db="EMBL/GenBank/DDBJ databases">
        <authorList>
            <person name="Afonso C.L."/>
            <person name="Miller P.J."/>
            <person name="Scott M.A."/>
            <person name="Spackman E."/>
            <person name="Goraichik I."/>
            <person name="Dimitrov K.M."/>
            <person name="Suarez D.L."/>
            <person name="Swayne D.E."/>
        </authorList>
    </citation>
    <scope>NUCLEOTIDE SEQUENCE [LARGE SCALE GENOMIC DNA]</scope>
    <source>
        <strain evidence="7 8">CECT 8620</strain>
    </source>
</reference>
<evidence type="ECO:0000256" key="5">
    <source>
        <dbReference type="ARBA" id="ARBA00023163"/>
    </source>
</evidence>
<sequence>MDEIEGGVLARIPPGALSLTLTRSTIRMQHSPTWRVDKANPVEDLMIALEGRGEYLVGGERFSLEPGEAFLAPRGQRFEGWTQTSSYLGLAQHFTLDIYGKHDLIAQMNLKRKVKLSRWDELKPLIWHYRQSAPPHSVTLQQHHMFMVVLLAFLEDAFDGWKKDTGYQLEGGAAIDFAVMKAASKISTSPLVDGLSEQVLHEAPYNRDYFLRAFRDRIGRTPRQYQEFCRMERAMHLLETGKSVSVTASDVGFSDPYYFSRAFKRVIGCSPRKHMQKVKRSRDGRLMALDEDAQRAALAQSDAGKR</sequence>
<evidence type="ECO:0000313" key="7">
    <source>
        <dbReference type="EMBL" id="SLN23479.1"/>
    </source>
</evidence>
<dbReference type="PROSITE" id="PS01124">
    <property type="entry name" value="HTH_ARAC_FAMILY_2"/>
    <property type="match status" value="1"/>
</dbReference>
<keyword evidence="4" id="KW-0010">Activator</keyword>
<dbReference type="PROSITE" id="PS00041">
    <property type="entry name" value="HTH_ARAC_FAMILY_1"/>
    <property type="match status" value="1"/>
</dbReference>
<organism evidence="7 8">
    <name type="scientific">Aquimixticola soesokkakensis</name>
    <dbReference type="NCBI Taxonomy" id="1519096"/>
    <lineage>
        <taxon>Bacteria</taxon>
        <taxon>Pseudomonadati</taxon>
        <taxon>Pseudomonadota</taxon>
        <taxon>Alphaproteobacteria</taxon>
        <taxon>Rhodobacterales</taxon>
        <taxon>Paracoccaceae</taxon>
        <taxon>Aquimixticola</taxon>
    </lineage>
</organism>
<evidence type="ECO:0000256" key="1">
    <source>
        <dbReference type="ARBA" id="ARBA00022490"/>
    </source>
</evidence>
<proteinExistence type="predicted"/>
<dbReference type="InterPro" id="IPR037923">
    <property type="entry name" value="HTH-like"/>
</dbReference>
<dbReference type="AlphaFoldDB" id="A0A1Y5RSY3"/>
<evidence type="ECO:0000256" key="2">
    <source>
        <dbReference type="ARBA" id="ARBA00023015"/>
    </source>
</evidence>
<keyword evidence="5" id="KW-0804">Transcription</keyword>
<evidence type="ECO:0000256" key="3">
    <source>
        <dbReference type="ARBA" id="ARBA00023125"/>
    </source>
</evidence>
<keyword evidence="2" id="KW-0805">Transcription regulation</keyword>
<feature type="domain" description="HTH araC/xylS-type" evidence="6">
    <location>
        <begin position="197"/>
        <end position="277"/>
    </location>
</feature>
<protein>
    <submittedName>
        <fullName evidence="7">DNA-binding transcriptional regulator AraC</fullName>
    </submittedName>
</protein>
<dbReference type="SMART" id="SM00342">
    <property type="entry name" value="HTH_ARAC"/>
    <property type="match status" value="1"/>
</dbReference>
<accession>A0A1Y5RSY3</accession>
<dbReference type="PANTHER" id="PTHR46796:SF13">
    <property type="entry name" value="HTH-TYPE TRANSCRIPTIONAL ACTIVATOR RHAS"/>
    <property type="match status" value="1"/>
</dbReference>
<keyword evidence="3 7" id="KW-0238">DNA-binding</keyword>
<dbReference type="InterPro" id="IPR009057">
    <property type="entry name" value="Homeodomain-like_sf"/>
</dbReference>
<dbReference type="Gene3D" id="1.10.10.60">
    <property type="entry name" value="Homeodomain-like"/>
    <property type="match status" value="2"/>
</dbReference>
<dbReference type="Gene3D" id="2.60.120.10">
    <property type="entry name" value="Jelly Rolls"/>
    <property type="match status" value="1"/>
</dbReference>
<dbReference type="OrthoDB" id="9803764at2"/>
<keyword evidence="8" id="KW-1185">Reference proteome</keyword>
<dbReference type="SUPFAM" id="SSF46689">
    <property type="entry name" value="Homeodomain-like"/>
    <property type="match status" value="1"/>
</dbReference>
<name>A0A1Y5RSY3_9RHOB</name>
<dbReference type="EMBL" id="FWFS01000002">
    <property type="protein sequence ID" value="SLN23479.1"/>
    <property type="molecule type" value="Genomic_DNA"/>
</dbReference>
<dbReference type="Pfam" id="PF12833">
    <property type="entry name" value="HTH_18"/>
    <property type="match status" value="1"/>
</dbReference>
<gene>
    <name evidence="7" type="ORF">AQS8620_00667</name>
</gene>
<keyword evidence="1" id="KW-0963">Cytoplasm</keyword>
<dbReference type="SUPFAM" id="SSF51215">
    <property type="entry name" value="Regulatory protein AraC"/>
    <property type="match status" value="1"/>
</dbReference>
<evidence type="ECO:0000256" key="4">
    <source>
        <dbReference type="ARBA" id="ARBA00023159"/>
    </source>
</evidence>
<dbReference type="GO" id="GO:0043565">
    <property type="term" value="F:sequence-specific DNA binding"/>
    <property type="evidence" value="ECO:0007669"/>
    <property type="project" value="InterPro"/>
</dbReference>
<dbReference type="InterPro" id="IPR050204">
    <property type="entry name" value="AraC_XylS_family_regulators"/>
</dbReference>
<dbReference type="GO" id="GO:0003700">
    <property type="term" value="F:DNA-binding transcription factor activity"/>
    <property type="evidence" value="ECO:0007669"/>
    <property type="project" value="InterPro"/>
</dbReference>
<evidence type="ECO:0000313" key="8">
    <source>
        <dbReference type="Proteomes" id="UP000193862"/>
    </source>
</evidence>
<dbReference type="InterPro" id="IPR018062">
    <property type="entry name" value="HTH_AraC-typ_CS"/>
</dbReference>
<dbReference type="RefSeq" id="WP_085835625.1">
    <property type="nucleotide sequence ID" value="NZ_FWFS01000002.1"/>
</dbReference>
<dbReference type="InterPro" id="IPR018060">
    <property type="entry name" value="HTH_AraC"/>
</dbReference>
<dbReference type="Proteomes" id="UP000193862">
    <property type="component" value="Unassembled WGS sequence"/>
</dbReference>
<evidence type="ECO:0000259" key="6">
    <source>
        <dbReference type="PROSITE" id="PS01124"/>
    </source>
</evidence>